<dbReference type="InterPro" id="IPR002401">
    <property type="entry name" value="Cyt_P450_E_grp-I"/>
</dbReference>
<dbReference type="InterPro" id="IPR036396">
    <property type="entry name" value="Cyt_P450_sf"/>
</dbReference>
<dbReference type="PROSITE" id="PS00086">
    <property type="entry name" value="CYTOCHROME_P450"/>
    <property type="match status" value="1"/>
</dbReference>
<comment type="cofactor">
    <cofactor evidence="1 8">
        <name>heme</name>
        <dbReference type="ChEBI" id="CHEBI:30413"/>
    </cofactor>
</comment>
<evidence type="ECO:0000256" key="3">
    <source>
        <dbReference type="ARBA" id="ARBA00022617"/>
    </source>
</evidence>
<comment type="similarity">
    <text evidence="2 9">Belongs to the cytochrome P450 family.</text>
</comment>
<sequence>MPGAGFKKTAKQWKATLVETAEIPMKFVRKQMEEKNHEQSYVSALYEKAGPKIPKHEEDTVKYTAASLYTGGADTTVSAITTFFLIMSLYPEAQRRAQEEIDRVIGTDRLPTFEDRNNLPYVEAVVKEVFRTQPIAPMGLPHITTADDVCEGYLIPKGAVIIPNIWFMLISTTMADIRWFTHDPAVYPQPEIFDPSRFLGPDPAPDPRNTVFGYGRRICPGKQFADISVWLTVVRSLAVFDIRKGVDDSGKEIEPEVSFSPGIISHPTPFKATVKPRSSVHENLIRQVESQHPWEKSSAGELDAIKS</sequence>
<protein>
    <recommendedName>
        <fullName evidence="13">Cytochrome P450</fullName>
    </recommendedName>
</protein>
<keyword evidence="6 8" id="KW-0408">Iron</keyword>
<dbReference type="Proteomes" id="UP000283895">
    <property type="component" value="Unassembled WGS sequence"/>
</dbReference>
<feature type="binding site" description="axial binding residue" evidence="8">
    <location>
        <position position="219"/>
    </location>
    <ligand>
        <name>heme</name>
        <dbReference type="ChEBI" id="CHEBI:30413"/>
    </ligand>
    <ligandPart>
        <name>Fe</name>
        <dbReference type="ChEBI" id="CHEBI:18248"/>
    </ligandPart>
</feature>
<dbReference type="EMBL" id="LKEA01000042">
    <property type="protein sequence ID" value="ROV94041.1"/>
    <property type="molecule type" value="Genomic_DNA"/>
</dbReference>
<gene>
    <name evidence="11" type="ORF">VMCG_08273</name>
</gene>
<evidence type="ECO:0000256" key="7">
    <source>
        <dbReference type="ARBA" id="ARBA00023033"/>
    </source>
</evidence>
<evidence type="ECO:0000256" key="1">
    <source>
        <dbReference type="ARBA" id="ARBA00001971"/>
    </source>
</evidence>
<reference evidence="11 12" key="1">
    <citation type="submission" date="2015-09" db="EMBL/GenBank/DDBJ databases">
        <title>Host preference determinants of Valsa canker pathogens revealed by comparative genomics.</title>
        <authorList>
            <person name="Yin Z."/>
            <person name="Huang L."/>
        </authorList>
    </citation>
    <scope>NUCLEOTIDE SEQUENCE [LARGE SCALE GENOMIC DNA]</scope>
    <source>
        <strain evidence="11 12">03-1</strain>
    </source>
</reference>
<dbReference type="InterPro" id="IPR001128">
    <property type="entry name" value="Cyt_P450"/>
</dbReference>
<dbReference type="PRINTS" id="PR00463">
    <property type="entry name" value="EP450I"/>
</dbReference>
<evidence type="ECO:0000256" key="8">
    <source>
        <dbReference type="PIRSR" id="PIRSR602401-1"/>
    </source>
</evidence>
<keyword evidence="7 9" id="KW-0503">Monooxygenase</keyword>
<name>A0A423VSI1_9PEZI</name>
<evidence type="ECO:0008006" key="13">
    <source>
        <dbReference type="Google" id="ProtNLM"/>
    </source>
</evidence>
<dbReference type="Pfam" id="PF00067">
    <property type="entry name" value="p450"/>
    <property type="match status" value="1"/>
</dbReference>
<evidence type="ECO:0000256" key="9">
    <source>
        <dbReference type="RuleBase" id="RU000461"/>
    </source>
</evidence>
<dbReference type="Gene3D" id="1.10.630.10">
    <property type="entry name" value="Cytochrome P450"/>
    <property type="match status" value="1"/>
</dbReference>
<keyword evidence="12" id="KW-1185">Reference proteome</keyword>
<evidence type="ECO:0000256" key="5">
    <source>
        <dbReference type="ARBA" id="ARBA00023002"/>
    </source>
</evidence>
<dbReference type="OrthoDB" id="2789670at2759"/>
<dbReference type="PANTHER" id="PTHR46300">
    <property type="entry name" value="P450, PUTATIVE (EUROFUNG)-RELATED-RELATED"/>
    <property type="match status" value="1"/>
</dbReference>
<evidence type="ECO:0000313" key="12">
    <source>
        <dbReference type="Proteomes" id="UP000283895"/>
    </source>
</evidence>
<dbReference type="PRINTS" id="PR00385">
    <property type="entry name" value="P450"/>
</dbReference>
<feature type="region of interest" description="Disordered" evidence="10">
    <location>
        <begin position="288"/>
        <end position="307"/>
    </location>
</feature>
<dbReference type="STRING" id="356882.A0A423VSI1"/>
<comment type="caution">
    <text evidence="11">The sequence shown here is derived from an EMBL/GenBank/DDBJ whole genome shotgun (WGS) entry which is preliminary data.</text>
</comment>
<dbReference type="GO" id="GO:0020037">
    <property type="term" value="F:heme binding"/>
    <property type="evidence" value="ECO:0007669"/>
    <property type="project" value="InterPro"/>
</dbReference>
<dbReference type="GO" id="GO:0016705">
    <property type="term" value="F:oxidoreductase activity, acting on paired donors, with incorporation or reduction of molecular oxygen"/>
    <property type="evidence" value="ECO:0007669"/>
    <property type="project" value="InterPro"/>
</dbReference>
<evidence type="ECO:0000256" key="10">
    <source>
        <dbReference type="SAM" id="MobiDB-lite"/>
    </source>
</evidence>
<evidence type="ECO:0000256" key="4">
    <source>
        <dbReference type="ARBA" id="ARBA00022723"/>
    </source>
</evidence>
<keyword evidence="5 9" id="KW-0560">Oxidoreductase</keyword>
<dbReference type="GO" id="GO:0005506">
    <property type="term" value="F:iron ion binding"/>
    <property type="evidence" value="ECO:0007669"/>
    <property type="project" value="InterPro"/>
</dbReference>
<accession>A0A423VSI1</accession>
<evidence type="ECO:0000256" key="2">
    <source>
        <dbReference type="ARBA" id="ARBA00010617"/>
    </source>
</evidence>
<evidence type="ECO:0000256" key="6">
    <source>
        <dbReference type="ARBA" id="ARBA00023004"/>
    </source>
</evidence>
<keyword evidence="3 8" id="KW-0349">Heme</keyword>
<evidence type="ECO:0000313" key="11">
    <source>
        <dbReference type="EMBL" id="ROV94041.1"/>
    </source>
</evidence>
<dbReference type="AlphaFoldDB" id="A0A423VSI1"/>
<dbReference type="SUPFAM" id="SSF48264">
    <property type="entry name" value="Cytochrome P450"/>
    <property type="match status" value="1"/>
</dbReference>
<dbReference type="InterPro" id="IPR017972">
    <property type="entry name" value="Cyt_P450_CS"/>
</dbReference>
<proteinExistence type="inferred from homology"/>
<dbReference type="GO" id="GO:0004497">
    <property type="term" value="F:monooxygenase activity"/>
    <property type="evidence" value="ECO:0007669"/>
    <property type="project" value="UniProtKB-KW"/>
</dbReference>
<keyword evidence="4 8" id="KW-0479">Metal-binding</keyword>
<dbReference type="PANTHER" id="PTHR46300:SF7">
    <property type="entry name" value="P450, PUTATIVE (EUROFUNG)-RELATED"/>
    <property type="match status" value="1"/>
</dbReference>
<dbReference type="InterPro" id="IPR050364">
    <property type="entry name" value="Cytochrome_P450_fung"/>
</dbReference>
<organism evidence="11 12">
    <name type="scientific">Cytospora schulzeri</name>
    <dbReference type="NCBI Taxonomy" id="448051"/>
    <lineage>
        <taxon>Eukaryota</taxon>
        <taxon>Fungi</taxon>
        <taxon>Dikarya</taxon>
        <taxon>Ascomycota</taxon>
        <taxon>Pezizomycotina</taxon>
        <taxon>Sordariomycetes</taxon>
        <taxon>Sordariomycetidae</taxon>
        <taxon>Diaporthales</taxon>
        <taxon>Cytosporaceae</taxon>
        <taxon>Cytospora</taxon>
    </lineage>
</organism>